<keyword evidence="2 10" id="KW-0963">Cytoplasm</keyword>
<accession>A0ABN0AYZ0</accession>
<comment type="similarity">
    <text evidence="10">Belongs to the PlsX family.</text>
</comment>
<evidence type="ECO:0000256" key="5">
    <source>
        <dbReference type="ARBA" id="ARBA00023098"/>
    </source>
</evidence>
<evidence type="ECO:0000256" key="6">
    <source>
        <dbReference type="ARBA" id="ARBA00023209"/>
    </source>
</evidence>
<gene>
    <name evidence="10 11" type="primary">plsX</name>
    <name evidence="11" type="ORF">HMPREF9248_0077</name>
</gene>
<dbReference type="PANTHER" id="PTHR30100:SF1">
    <property type="entry name" value="PHOSPHATE ACYLTRANSFERASE"/>
    <property type="match status" value="1"/>
</dbReference>
<dbReference type="InterPro" id="IPR012281">
    <property type="entry name" value="Phospholipid_synth_PlsX-like"/>
</dbReference>
<keyword evidence="12" id="KW-1185">Reference proteome</keyword>
<comment type="subunit">
    <text evidence="9 10">Homodimer. Probably interacts with PlsY.</text>
</comment>
<dbReference type="InterPro" id="IPR003664">
    <property type="entry name" value="FA_synthesis"/>
</dbReference>
<dbReference type="Pfam" id="PF02504">
    <property type="entry name" value="FA_synthesis"/>
    <property type="match status" value="1"/>
</dbReference>
<evidence type="ECO:0000313" key="12">
    <source>
        <dbReference type="Proteomes" id="UP000004431"/>
    </source>
</evidence>
<dbReference type="PANTHER" id="PTHR30100">
    <property type="entry name" value="FATTY ACID/PHOSPHOLIPID SYNTHESIS PROTEIN PLSX"/>
    <property type="match status" value="1"/>
</dbReference>
<evidence type="ECO:0000256" key="7">
    <source>
        <dbReference type="ARBA" id="ARBA00023264"/>
    </source>
</evidence>
<evidence type="ECO:0000256" key="2">
    <source>
        <dbReference type="ARBA" id="ARBA00022490"/>
    </source>
</evidence>
<evidence type="ECO:0000313" key="11">
    <source>
        <dbReference type="EMBL" id="EFL43679.1"/>
    </source>
</evidence>
<evidence type="ECO:0000256" key="8">
    <source>
        <dbReference type="ARBA" id="ARBA00024069"/>
    </source>
</evidence>
<evidence type="ECO:0000256" key="9">
    <source>
        <dbReference type="ARBA" id="ARBA00046608"/>
    </source>
</evidence>
<keyword evidence="5 10" id="KW-0443">Lipid metabolism</keyword>
<dbReference type="HAMAP" id="MF_00019">
    <property type="entry name" value="PlsX"/>
    <property type="match status" value="1"/>
</dbReference>
<dbReference type="SUPFAM" id="SSF53659">
    <property type="entry name" value="Isocitrate/Isopropylmalate dehydrogenase-like"/>
    <property type="match status" value="1"/>
</dbReference>
<sequence>MVRVCVDAMGGDEKPSVVLEGIAQALSQDPDLQVLVCGARDVVVPFCDTHTRACALVTTQTIDMHEHPAEAVRTKRDSSIVQGCRAVKEHRADGFFSAGSTGAIFTAATLEIGRLKGVKRPAIAYAVPSTSQHRTVFLDLGANADVRPNALVQFAAMGRAYSRSMCHVKQPTVCLLSNGRESTKGSQNILEAHAALKVAGNWFIGNCEPTDIFSDYCDVVVCDGFCGNITLKTIESTMKFVAQRLKQAARTSLGAGIGLTLAAPAFRAIKHDLSGEEHGGAVLLGLNAPVFIGHGSTSQLAICQGTLACADAIRSNLVSKLAEDL</sequence>
<dbReference type="Proteomes" id="UP000004431">
    <property type="component" value="Unassembled WGS sequence"/>
</dbReference>
<evidence type="ECO:0000256" key="3">
    <source>
        <dbReference type="ARBA" id="ARBA00022516"/>
    </source>
</evidence>
<comment type="pathway">
    <text evidence="10">Lipid metabolism; phospholipid metabolism.</text>
</comment>
<keyword evidence="4 10" id="KW-0808">Transferase</keyword>
<dbReference type="EMBL" id="AEDQ01000031">
    <property type="protein sequence ID" value="EFL43679.1"/>
    <property type="molecule type" value="Genomic_DNA"/>
</dbReference>
<keyword evidence="6 10" id="KW-0594">Phospholipid biosynthesis</keyword>
<proteinExistence type="inferred from homology"/>
<comment type="function">
    <text evidence="10">Catalyzes the reversible formation of acyl-phosphate (acyl-PO(4)) from acyl-[acyl-carrier-protein] (acyl-ACP). This enzyme utilizes acyl-ACP as fatty acyl donor, but not acyl-CoA.</text>
</comment>
<dbReference type="Gene3D" id="3.40.718.10">
    <property type="entry name" value="Isopropylmalate Dehydrogenase"/>
    <property type="match status" value="1"/>
</dbReference>
<keyword evidence="3 10" id="KW-0444">Lipid biosynthesis</keyword>
<evidence type="ECO:0000256" key="4">
    <source>
        <dbReference type="ARBA" id="ARBA00022679"/>
    </source>
</evidence>
<dbReference type="PIRSF" id="PIRSF002465">
    <property type="entry name" value="Phsphlp_syn_PlsX"/>
    <property type="match status" value="1"/>
</dbReference>
<keyword evidence="7 10" id="KW-1208">Phospholipid metabolism</keyword>
<comment type="subcellular location">
    <subcellularLocation>
        <location evidence="10">Cytoplasm</location>
    </subcellularLocation>
    <text evidence="10">Associated with the membrane possibly through PlsY.</text>
</comment>
<evidence type="ECO:0000256" key="1">
    <source>
        <dbReference type="ARBA" id="ARBA00001232"/>
    </source>
</evidence>
<organism evidence="11 12">
    <name type="scientific">Fannyhessea vaginae PB189-T1-4</name>
    <dbReference type="NCBI Taxonomy" id="866774"/>
    <lineage>
        <taxon>Bacteria</taxon>
        <taxon>Bacillati</taxon>
        <taxon>Actinomycetota</taxon>
        <taxon>Coriobacteriia</taxon>
        <taxon>Coriobacteriales</taxon>
        <taxon>Atopobiaceae</taxon>
        <taxon>Fannyhessea</taxon>
    </lineage>
</organism>
<comment type="catalytic activity">
    <reaction evidence="1 10">
        <text>a fatty acyl-[ACP] + phosphate = an acyl phosphate + holo-[ACP]</text>
        <dbReference type="Rhea" id="RHEA:42292"/>
        <dbReference type="Rhea" id="RHEA-COMP:9685"/>
        <dbReference type="Rhea" id="RHEA-COMP:14125"/>
        <dbReference type="ChEBI" id="CHEBI:43474"/>
        <dbReference type="ChEBI" id="CHEBI:59918"/>
        <dbReference type="ChEBI" id="CHEBI:64479"/>
        <dbReference type="ChEBI" id="CHEBI:138651"/>
        <dbReference type="EC" id="2.3.1.274"/>
    </reaction>
</comment>
<dbReference type="RefSeq" id="WP_006304630.1">
    <property type="nucleotide sequence ID" value="NZ_AEDQ01000031.1"/>
</dbReference>
<evidence type="ECO:0000256" key="10">
    <source>
        <dbReference type="HAMAP-Rule" id="MF_00019"/>
    </source>
</evidence>
<dbReference type="NCBIfam" id="TIGR00182">
    <property type="entry name" value="plsX"/>
    <property type="match status" value="1"/>
</dbReference>
<reference evidence="11 12" key="1">
    <citation type="submission" date="2010-08" db="EMBL/GenBank/DDBJ databases">
        <authorList>
            <person name="Durkin A.S."/>
            <person name="Madupu R."/>
            <person name="Torralba M."/>
            <person name="Gillis M."/>
            <person name="Methe B."/>
            <person name="Sutton G."/>
            <person name="Nelson K.E."/>
        </authorList>
    </citation>
    <scope>NUCLEOTIDE SEQUENCE [LARGE SCALE GENOMIC DNA]</scope>
    <source>
        <strain evidence="11 12">PB189-T1-4</strain>
    </source>
</reference>
<protein>
    <recommendedName>
        <fullName evidence="8 10">Phosphate acyltransferase</fullName>
        <ecNumber evidence="8 10">2.3.1.274</ecNumber>
    </recommendedName>
    <alternativeName>
        <fullName evidence="10">Acyl-ACP phosphotransacylase</fullName>
    </alternativeName>
    <alternativeName>
        <fullName evidence="10">Acyl-[acyl-carrier-protein]--phosphate acyltransferase</fullName>
    </alternativeName>
    <alternativeName>
        <fullName evidence="10">Phosphate-acyl-ACP acyltransferase</fullName>
    </alternativeName>
</protein>
<comment type="caution">
    <text evidence="11">The sequence shown here is derived from an EMBL/GenBank/DDBJ whole genome shotgun (WGS) entry which is preliminary data.</text>
</comment>
<name>A0ABN0AYZ0_9ACTN</name>
<dbReference type="EC" id="2.3.1.274" evidence="8 10"/>